<reference evidence="2 3" key="1">
    <citation type="journal article" date="2018" name="BMC Genomics">
        <title>Comparative genome analyses reveal sequence features reflecting distinct modes of host-adaptation between dicot and monocot powdery mildew.</title>
        <authorList>
            <person name="Wu Y."/>
            <person name="Ma X."/>
            <person name="Pan Z."/>
            <person name="Kale S.D."/>
            <person name="Song Y."/>
            <person name="King H."/>
            <person name="Zhang Q."/>
            <person name="Presley C."/>
            <person name="Deng X."/>
            <person name="Wei C.I."/>
            <person name="Xiao S."/>
        </authorList>
    </citation>
    <scope>NUCLEOTIDE SEQUENCE [LARGE SCALE GENOMIC DNA]</scope>
    <source>
        <strain evidence="2">UMSG3</strain>
    </source>
</reference>
<evidence type="ECO:0000313" key="2">
    <source>
        <dbReference type="EMBL" id="RKF83704.1"/>
    </source>
</evidence>
<accession>A0A420JA82</accession>
<feature type="region of interest" description="Disordered" evidence="1">
    <location>
        <begin position="1"/>
        <end position="49"/>
    </location>
</feature>
<dbReference type="AlphaFoldDB" id="A0A420JA82"/>
<dbReference type="STRING" id="62708.A0A420JA82"/>
<protein>
    <recommendedName>
        <fullName evidence="4">HTH CENPB-type domain-containing protein</fullName>
    </recommendedName>
</protein>
<feature type="compositionally biased region" description="Basic and acidic residues" evidence="1">
    <location>
        <begin position="22"/>
        <end position="31"/>
    </location>
</feature>
<evidence type="ECO:0008006" key="4">
    <source>
        <dbReference type="Google" id="ProtNLM"/>
    </source>
</evidence>
<feature type="compositionally biased region" description="Polar residues" evidence="1">
    <location>
        <begin position="1"/>
        <end position="11"/>
    </location>
</feature>
<proteinExistence type="predicted"/>
<dbReference type="Proteomes" id="UP000283383">
    <property type="component" value="Unassembled WGS sequence"/>
</dbReference>
<name>A0A420JA82_9PEZI</name>
<dbReference type="EMBL" id="MCBQ01000960">
    <property type="protein sequence ID" value="RKF83704.1"/>
    <property type="molecule type" value="Genomic_DNA"/>
</dbReference>
<organism evidence="2 3">
    <name type="scientific">Golovinomyces cichoracearum</name>
    <dbReference type="NCBI Taxonomy" id="62708"/>
    <lineage>
        <taxon>Eukaryota</taxon>
        <taxon>Fungi</taxon>
        <taxon>Dikarya</taxon>
        <taxon>Ascomycota</taxon>
        <taxon>Pezizomycotina</taxon>
        <taxon>Leotiomycetes</taxon>
        <taxon>Erysiphales</taxon>
        <taxon>Erysiphaceae</taxon>
        <taxon>Golovinomyces</taxon>
    </lineage>
</organism>
<comment type="caution">
    <text evidence="2">The sequence shown here is derived from an EMBL/GenBank/DDBJ whole genome shotgun (WGS) entry which is preliminary data.</text>
</comment>
<gene>
    <name evidence="2" type="ORF">GcM3_009047</name>
</gene>
<keyword evidence="3" id="KW-1185">Reference proteome</keyword>
<feature type="non-terminal residue" evidence="2">
    <location>
        <position position="638"/>
    </location>
</feature>
<feature type="region of interest" description="Disordered" evidence="1">
    <location>
        <begin position="600"/>
        <end position="638"/>
    </location>
</feature>
<evidence type="ECO:0000313" key="3">
    <source>
        <dbReference type="Proteomes" id="UP000283383"/>
    </source>
</evidence>
<sequence>MPKRVNQQAQQDSRKRPVFQEYVEKRKKELDAEGNFPRDGPTLAGRASKQIQKEITTARKATISKKKRAFDPRWEEAIQDAIYFKGRHPDISFRLLAAKFQPSYTTRVLCYTTIQRRYTGKCQSLLSNGGHAASRHLTDAQELGVMEILDRYQYIGTPLRLGLLRGVANRMLKDQVPRGIAVEDLPTVGRDWPKQFVERHKDEWKTLKLKFLDVQRKAAHKKEDISQWFELFEFIVDEWDLAPAQIWNMDETGFRIGVLEGLQLVLCRAEVRALYMDSPEKRTLVTSCETVSAAGESIPPGIIFPAKCHIPWMFPEDLPEDWMIGYSDKGYNTVELGIGWIQHFDNVLGSIGIPVDRPKTPPMPHLDHEGYAISPDRLPVPYTEGYIDSSPLHVLPDSLRRYAKGTKYFNDFFKDHPEFEEQGIKFMRLTQAMQKDIVSGAEAVDALTQKARKQREAAAIGREGSHQKNWRLKSKGGWLKAGAGQSHFQGKDIKELQLQDVKRLKASKVEQKHVQEWEIEQEKETQEIASWYGIEEFVNADCMPHSDLRWLNESDIDQKEFDKRLETLREFYKGRMQDKLGIQEQQDRFTAEKHRIWEAQGRDKDGNLQWEEPMDLPPLVNQEPDILYPLGATDSEIE</sequence>
<evidence type="ECO:0000256" key="1">
    <source>
        <dbReference type="SAM" id="MobiDB-lite"/>
    </source>
</evidence>